<accession>A0A8E2JE64</accession>
<evidence type="ECO:0000313" key="3">
    <source>
        <dbReference type="Proteomes" id="UP000250266"/>
    </source>
</evidence>
<protein>
    <recommendedName>
        <fullName evidence="1">ARS-binding protein 1 N-terminal domain-containing protein</fullName>
    </recommendedName>
</protein>
<proteinExistence type="predicted"/>
<keyword evidence="3" id="KW-1185">Reference proteome</keyword>
<gene>
    <name evidence="2" type="ORF">K432DRAFT_383664</name>
</gene>
<dbReference type="AlphaFoldDB" id="A0A8E2JE64"/>
<dbReference type="Pfam" id="PF18107">
    <property type="entry name" value="HTH_ABP1_N"/>
    <property type="match status" value="1"/>
</dbReference>
<sequence>MQNSVALRVYCSSNLYLDYKALNQWFIEQYSRSIAALSVSEILSTRYSDIDLNIAFSN</sequence>
<feature type="domain" description="ARS-binding protein 1 N-terminal" evidence="1">
    <location>
        <begin position="6"/>
        <end position="51"/>
    </location>
</feature>
<reference evidence="2 3" key="1">
    <citation type="journal article" date="2016" name="Nat. Commun.">
        <title>Ectomycorrhizal ecology is imprinted in the genome of the dominant symbiotic fungus Cenococcum geophilum.</title>
        <authorList>
            <consortium name="DOE Joint Genome Institute"/>
            <person name="Peter M."/>
            <person name="Kohler A."/>
            <person name="Ohm R.A."/>
            <person name="Kuo A."/>
            <person name="Krutzmann J."/>
            <person name="Morin E."/>
            <person name="Arend M."/>
            <person name="Barry K.W."/>
            <person name="Binder M."/>
            <person name="Choi C."/>
            <person name="Clum A."/>
            <person name="Copeland A."/>
            <person name="Grisel N."/>
            <person name="Haridas S."/>
            <person name="Kipfer T."/>
            <person name="LaButti K."/>
            <person name="Lindquist E."/>
            <person name="Lipzen A."/>
            <person name="Maire R."/>
            <person name="Meier B."/>
            <person name="Mihaltcheva S."/>
            <person name="Molinier V."/>
            <person name="Murat C."/>
            <person name="Poggeler S."/>
            <person name="Quandt C.A."/>
            <person name="Sperisen C."/>
            <person name="Tritt A."/>
            <person name="Tisserant E."/>
            <person name="Crous P.W."/>
            <person name="Henrissat B."/>
            <person name="Nehls U."/>
            <person name="Egli S."/>
            <person name="Spatafora J.W."/>
            <person name="Grigoriev I.V."/>
            <person name="Martin F.M."/>
        </authorList>
    </citation>
    <scope>NUCLEOTIDE SEQUENCE [LARGE SCALE GENOMIC DNA]</scope>
    <source>
        <strain evidence="2 3">CBS 459.81</strain>
    </source>
</reference>
<dbReference type="Proteomes" id="UP000250266">
    <property type="component" value="Unassembled WGS sequence"/>
</dbReference>
<evidence type="ECO:0000259" key="1">
    <source>
        <dbReference type="Pfam" id="PF18107"/>
    </source>
</evidence>
<dbReference type="InterPro" id="IPR009057">
    <property type="entry name" value="Homeodomain-like_sf"/>
</dbReference>
<evidence type="ECO:0000313" key="2">
    <source>
        <dbReference type="EMBL" id="OCK78739.1"/>
    </source>
</evidence>
<dbReference type="SUPFAM" id="SSF46689">
    <property type="entry name" value="Homeodomain-like"/>
    <property type="match status" value="1"/>
</dbReference>
<name>A0A8E2JE64_9PEZI</name>
<dbReference type="InterPro" id="IPR041188">
    <property type="entry name" value="HTH_ABP1_N"/>
</dbReference>
<dbReference type="Gene3D" id="1.10.10.60">
    <property type="entry name" value="Homeodomain-like"/>
    <property type="match status" value="1"/>
</dbReference>
<dbReference type="EMBL" id="KV745043">
    <property type="protein sequence ID" value="OCK78739.1"/>
    <property type="molecule type" value="Genomic_DNA"/>
</dbReference>
<organism evidence="2 3">
    <name type="scientific">Lepidopterella palustris CBS 459.81</name>
    <dbReference type="NCBI Taxonomy" id="1314670"/>
    <lineage>
        <taxon>Eukaryota</taxon>
        <taxon>Fungi</taxon>
        <taxon>Dikarya</taxon>
        <taxon>Ascomycota</taxon>
        <taxon>Pezizomycotina</taxon>
        <taxon>Dothideomycetes</taxon>
        <taxon>Pleosporomycetidae</taxon>
        <taxon>Mytilinidiales</taxon>
        <taxon>Argynnaceae</taxon>
        <taxon>Lepidopterella</taxon>
    </lineage>
</organism>